<feature type="compositionally biased region" description="Polar residues" evidence="2">
    <location>
        <begin position="764"/>
        <end position="794"/>
    </location>
</feature>
<dbReference type="InterPro" id="IPR018834">
    <property type="entry name" value="DNA/RNA-bd_Est1-type"/>
</dbReference>
<comment type="subcellular location">
    <subcellularLocation>
        <location evidence="1">Nucleus</location>
    </subcellularLocation>
</comment>
<keyword evidence="6" id="KW-1185">Reference proteome</keyword>
<feature type="compositionally biased region" description="Basic and acidic residues" evidence="2">
    <location>
        <begin position="817"/>
        <end position="826"/>
    </location>
</feature>
<evidence type="ECO:0000313" key="6">
    <source>
        <dbReference type="Proteomes" id="UP001174934"/>
    </source>
</evidence>
<dbReference type="InterPro" id="IPR045153">
    <property type="entry name" value="Est1/Ebs1-like"/>
</dbReference>
<evidence type="ECO:0000259" key="3">
    <source>
        <dbReference type="Pfam" id="PF10373"/>
    </source>
</evidence>
<dbReference type="Gene3D" id="1.25.40.10">
    <property type="entry name" value="Tetratricopeptide repeat domain"/>
    <property type="match status" value="1"/>
</dbReference>
<dbReference type="PANTHER" id="PTHR15696">
    <property type="entry name" value="SMG-7 SUPPRESSOR WITH MORPHOLOGICAL EFFECT ON GENITALIA PROTEIN 7"/>
    <property type="match status" value="1"/>
</dbReference>
<evidence type="ECO:0000259" key="4">
    <source>
        <dbReference type="Pfam" id="PF10374"/>
    </source>
</evidence>
<feature type="domain" description="Telomerase activating protein Est1-like N-terminal" evidence="4">
    <location>
        <begin position="75"/>
        <end position="192"/>
    </location>
</feature>
<feature type="compositionally biased region" description="Polar residues" evidence="2">
    <location>
        <begin position="1037"/>
        <end position="1050"/>
    </location>
</feature>
<feature type="domain" description="DNA/RNA-binding" evidence="3">
    <location>
        <begin position="202"/>
        <end position="484"/>
    </location>
</feature>
<keyword evidence="1" id="KW-0539">Nucleus</keyword>
<evidence type="ECO:0000256" key="1">
    <source>
        <dbReference type="RuleBase" id="RU369098"/>
    </source>
</evidence>
<sequence length="1067" mass="117137">MATTGAMAPTADDLWKQAQKVRLAIVKELDHIQHGGPGANETVRFEKVEKLMENYRLHCVGTIWADIRAANDKHVEDILWQVHSNVSKAYRVVIARLQGSDHVVLKRKVEKLYLSYIKTTQYFYKGYLQRVCARYNMKELRRIARLAELEDMSVPDQDRVDAAAEGLEEIVALSCQQTLVSLGDLARYRTLIRTKDRRWDTALTYYALANELVPESGYGHHQCSVVYLETENHLEVVYHLYRAMACDKPHPNAAHNLKRAFRDPQSRRTRSIRGTNDALISWFIKLHASYYKGKEFPGRKELEDEVDHRLSMAMKSGTNPDIDMGLLKMVLINITAYVVSKEKIDAEWTDDGSRSCQFILSLNIRTIHTIARLLREELQELVQRESTTSASETPQEGESSNYPSAFHRILPLLRVYMVWLCFYGSDLVDFKDHLEPQFGNMCRTLGQTLTLLYELLSKELDSDAIVPWRFPEDEETLGINCLAGPNLDGRQLHYHPITKKPKSRAEDSPDLTFTANLISLTRGYSIMGSAFDLAEKSKFPFMILKAKKQPRELTVFVYTEGGKPEPTSYQSPHQSPIPADQTNTVALHTPATVPVTVQKFPAQVSAGSPPNDSEGFSDDDQFYVAPVEKAGGAVSPREVGVSGPTEVALVAGFSGIENQLFKILDGFLVPPEIPKHNPVSEAKVDAHGQDKTSYGMGSTTAGEVFGSGAPTSPVSGSANAKAFPTLPWDYFYTPAPVDGNLRKSATGNAPNDWRTIYSLSVRPSTSGSAAAQPQGNGKMNQPFENHTGVQSQQWYGGIPPPGLTGQHGVSGQPWPSKTDRDYDDRVNQSLQGHLRTSSNVAQPTTWSSPAGQWQLGQHATKAHAAPTNSPFSFMAFSGNTSSLPQVNSPWGVPMKAQGGTYAHPSPSAVSGSSPLGAGSTYSGTMNHSPGIPYSNGSAYDDTMAHGRNGMTSPADRNYALGQAATGPYAAAANAAEEYQRRALMSAWVDDYRPAGMSATAGGAVPTGHTVVVDNNRRASYYQGENQSPVYTAGRPGSGSNSLKSAIQQKQAGARFDGKNKPTNIPRR</sequence>
<dbReference type="AlphaFoldDB" id="A0AA39WTP4"/>
<dbReference type="SUPFAM" id="SSF48452">
    <property type="entry name" value="TPR-like"/>
    <property type="match status" value="1"/>
</dbReference>
<dbReference type="InterPro" id="IPR019458">
    <property type="entry name" value="Est1-like_N"/>
</dbReference>
<feature type="region of interest" description="Disordered" evidence="2">
    <location>
        <begin position="764"/>
        <end position="864"/>
    </location>
</feature>
<comment type="caution">
    <text evidence="5">The sequence shown here is derived from an EMBL/GenBank/DDBJ whole genome shotgun (WGS) entry which is preliminary data.</text>
</comment>
<dbReference type="GO" id="GO:0000184">
    <property type="term" value="P:nuclear-transcribed mRNA catabolic process, nonsense-mediated decay"/>
    <property type="evidence" value="ECO:0007669"/>
    <property type="project" value="UniProtKB-KW"/>
</dbReference>
<comment type="function">
    <text evidence="1">Plays a role in nonsense-mediated mRNA decay.</text>
</comment>
<proteinExistence type="predicted"/>
<keyword evidence="1" id="KW-0866">Nonsense-mediated mRNA decay</keyword>
<protein>
    <recommendedName>
        <fullName evidence="1">Nonsense-mediated mRNA decay factor</fullName>
    </recommendedName>
</protein>
<dbReference type="Proteomes" id="UP001174934">
    <property type="component" value="Unassembled WGS sequence"/>
</dbReference>
<dbReference type="Pfam" id="PF10374">
    <property type="entry name" value="EST1"/>
    <property type="match status" value="1"/>
</dbReference>
<evidence type="ECO:0000313" key="5">
    <source>
        <dbReference type="EMBL" id="KAK0621392.1"/>
    </source>
</evidence>
<dbReference type="EMBL" id="JAULSR010000004">
    <property type="protein sequence ID" value="KAK0621392.1"/>
    <property type="molecule type" value="Genomic_DNA"/>
</dbReference>
<gene>
    <name evidence="5" type="ORF">B0T17DRAFT_494826</name>
</gene>
<dbReference type="InterPro" id="IPR011990">
    <property type="entry name" value="TPR-like_helical_dom_sf"/>
</dbReference>
<name>A0AA39WTP4_9PEZI</name>
<reference evidence="5" key="1">
    <citation type="submission" date="2023-06" db="EMBL/GenBank/DDBJ databases">
        <title>Genome-scale phylogeny and comparative genomics of the fungal order Sordariales.</title>
        <authorList>
            <consortium name="Lawrence Berkeley National Laboratory"/>
            <person name="Hensen N."/>
            <person name="Bonometti L."/>
            <person name="Westerberg I."/>
            <person name="Brannstrom I.O."/>
            <person name="Guillou S."/>
            <person name="Cros-Aarteil S."/>
            <person name="Calhoun S."/>
            <person name="Haridas S."/>
            <person name="Kuo A."/>
            <person name="Mondo S."/>
            <person name="Pangilinan J."/>
            <person name="Riley R."/>
            <person name="LaButti K."/>
            <person name="Andreopoulos B."/>
            <person name="Lipzen A."/>
            <person name="Chen C."/>
            <person name="Yanf M."/>
            <person name="Daum C."/>
            <person name="Ng V."/>
            <person name="Clum A."/>
            <person name="Steindorff A."/>
            <person name="Ohm R."/>
            <person name="Martin F."/>
            <person name="Silar P."/>
            <person name="Natvig D."/>
            <person name="Lalanne C."/>
            <person name="Gautier V."/>
            <person name="Ament-velasquez S.L."/>
            <person name="Kruys A."/>
            <person name="Hutchinson M.I."/>
            <person name="Powell A.J."/>
            <person name="Barry K."/>
            <person name="Miller A.N."/>
            <person name="Grigoriev I.V."/>
            <person name="Debuchy R."/>
            <person name="Gladieux P."/>
            <person name="Thoren M.H."/>
            <person name="Johannesson H."/>
        </authorList>
    </citation>
    <scope>NUCLEOTIDE SEQUENCE</scope>
    <source>
        <strain evidence="5">SMH3391-2</strain>
    </source>
</reference>
<organism evidence="5 6">
    <name type="scientific">Bombardia bombarda</name>
    <dbReference type="NCBI Taxonomy" id="252184"/>
    <lineage>
        <taxon>Eukaryota</taxon>
        <taxon>Fungi</taxon>
        <taxon>Dikarya</taxon>
        <taxon>Ascomycota</taxon>
        <taxon>Pezizomycotina</taxon>
        <taxon>Sordariomycetes</taxon>
        <taxon>Sordariomycetidae</taxon>
        <taxon>Sordariales</taxon>
        <taxon>Lasiosphaeriaceae</taxon>
        <taxon>Bombardia</taxon>
    </lineage>
</organism>
<dbReference type="PANTHER" id="PTHR15696:SF36">
    <property type="entry name" value="NONSENSE-MEDIATED MRNA DECAY FACTOR"/>
    <property type="match status" value="1"/>
</dbReference>
<evidence type="ECO:0000256" key="2">
    <source>
        <dbReference type="SAM" id="MobiDB-lite"/>
    </source>
</evidence>
<accession>A0AA39WTP4</accession>
<feature type="region of interest" description="Disordered" evidence="2">
    <location>
        <begin position="1021"/>
        <end position="1067"/>
    </location>
</feature>
<dbReference type="GO" id="GO:0005634">
    <property type="term" value="C:nucleus"/>
    <property type="evidence" value="ECO:0007669"/>
    <property type="project" value="UniProtKB-SubCell"/>
</dbReference>
<feature type="compositionally biased region" description="Polar residues" evidence="2">
    <location>
        <begin position="827"/>
        <end position="857"/>
    </location>
</feature>
<dbReference type="Pfam" id="PF10373">
    <property type="entry name" value="EST1_DNA_bind"/>
    <property type="match status" value="1"/>
</dbReference>